<keyword evidence="8" id="KW-1015">Disulfide bond</keyword>
<dbReference type="GO" id="GO:0016491">
    <property type="term" value="F:oxidoreductase activity"/>
    <property type="evidence" value="ECO:0007669"/>
    <property type="project" value="UniProtKB-KW"/>
</dbReference>
<dbReference type="Proteomes" id="UP000232883">
    <property type="component" value="Chromosome"/>
</dbReference>
<name>A0A2K8Z7K8_9BACT</name>
<comment type="subcellular location">
    <subcellularLocation>
        <location evidence="1">Membrane</location>
        <topology evidence="1">Multi-pass membrane protein</topology>
    </subcellularLocation>
</comment>
<evidence type="ECO:0000256" key="1">
    <source>
        <dbReference type="ARBA" id="ARBA00004141"/>
    </source>
</evidence>
<dbReference type="OrthoDB" id="9814124at2"/>
<evidence type="ECO:0000256" key="5">
    <source>
        <dbReference type="ARBA" id="ARBA00022989"/>
    </source>
</evidence>
<dbReference type="GO" id="GO:0048038">
    <property type="term" value="F:quinone binding"/>
    <property type="evidence" value="ECO:0007669"/>
    <property type="project" value="UniProtKB-KW"/>
</dbReference>
<keyword evidence="5 10" id="KW-1133">Transmembrane helix</keyword>
<evidence type="ECO:0000256" key="4">
    <source>
        <dbReference type="ARBA" id="ARBA00022719"/>
    </source>
</evidence>
<evidence type="ECO:0000256" key="9">
    <source>
        <dbReference type="ARBA" id="ARBA00023284"/>
    </source>
</evidence>
<keyword evidence="3 10" id="KW-0812">Transmembrane</keyword>
<comment type="similarity">
    <text evidence="2">Belongs to the VKOR family.</text>
</comment>
<keyword evidence="6" id="KW-0560">Oxidoreductase</keyword>
<keyword evidence="9" id="KW-0676">Redox-active center</keyword>
<dbReference type="RefSeq" id="WP_100992428.1">
    <property type="nucleotide sequence ID" value="NZ_CP025096.1"/>
</dbReference>
<dbReference type="GO" id="GO:0016020">
    <property type="term" value="C:membrane"/>
    <property type="evidence" value="ECO:0007669"/>
    <property type="project" value="UniProtKB-SubCell"/>
</dbReference>
<feature type="domain" description="Vitamin K epoxide reductase" evidence="11">
    <location>
        <begin position="32"/>
        <end position="156"/>
    </location>
</feature>
<evidence type="ECO:0000313" key="13">
    <source>
        <dbReference type="Proteomes" id="UP000232883"/>
    </source>
</evidence>
<gene>
    <name evidence="12" type="ORF">CWM47_30945</name>
</gene>
<keyword evidence="4" id="KW-0874">Quinone</keyword>
<organism evidence="12 13">
    <name type="scientific">Spirosoma pollinicola</name>
    <dbReference type="NCBI Taxonomy" id="2057025"/>
    <lineage>
        <taxon>Bacteria</taxon>
        <taxon>Pseudomonadati</taxon>
        <taxon>Bacteroidota</taxon>
        <taxon>Cytophagia</taxon>
        <taxon>Cytophagales</taxon>
        <taxon>Cytophagaceae</taxon>
        <taxon>Spirosoma</taxon>
    </lineage>
</organism>
<dbReference type="Gene3D" id="1.20.1440.130">
    <property type="entry name" value="VKOR domain"/>
    <property type="match status" value="1"/>
</dbReference>
<proteinExistence type="inferred from homology"/>
<sequence>MLKTTYSPPIDSTAIPPGWSYNPSEWRERCPLVAGASMGLLLALYLSAYQLRLIPSIWDPFFGSSSSEAVLNSSLAKALPIPDALLGAFAYLLDAVGGSLGDAKRWKTSPWHVLFFGVVVGPVGVTSLSLVIVQPVLIHAWCSLCLVSAAISTLLIGPAMDEVLASLQYLQRVKQNEWSVWNAFWGDKEISSTVI</sequence>
<feature type="transmembrane region" description="Helical" evidence="10">
    <location>
        <begin position="32"/>
        <end position="51"/>
    </location>
</feature>
<dbReference type="EMBL" id="CP025096">
    <property type="protein sequence ID" value="AUD05877.1"/>
    <property type="molecule type" value="Genomic_DNA"/>
</dbReference>
<reference evidence="12 13" key="1">
    <citation type="submission" date="2017-11" db="EMBL/GenBank/DDBJ databases">
        <title>Taxonomic description and genome sequences of Spirosoma HA7 sp. nov., isolated from pollen microhabitat of Corylus avellana.</title>
        <authorList>
            <person name="Ambika Manirajan B."/>
            <person name="Suarez C."/>
            <person name="Ratering S."/>
            <person name="Geissler-Plaum R."/>
            <person name="Cardinale M."/>
            <person name="Sylvia S."/>
        </authorList>
    </citation>
    <scope>NUCLEOTIDE SEQUENCE [LARGE SCALE GENOMIC DNA]</scope>
    <source>
        <strain evidence="12 13">HA7</strain>
    </source>
</reference>
<keyword evidence="13" id="KW-1185">Reference proteome</keyword>
<protein>
    <submittedName>
        <fullName evidence="12">Vitamin K epoxide reductase</fullName>
    </submittedName>
</protein>
<feature type="transmembrane region" description="Helical" evidence="10">
    <location>
        <begin position="113"/>
        <end position="132"/>
    </location>
</feature>
<evidence type="ECO:0000313" key="12">
    <source>
        <dbReference type="EMBL" id="AUD05877.1"/>
    </source>
</evidence>
<evidence type="ECO:0000256" key="8">
    <source>
        <dbReference type="ARBA" id="ARBA00023157"/>
    </source>
</evidence>
<feature type="transmembrane region" description="Helical" evidence="10">
    <location>
        <begin position="138"/>
        <end position="157"/>
    </location>
</feature>
<evidence type="ECO:0000256" key="6">
    <source>
        <dbReference type="ARBA" id="ARBA00023002"/>
    </source>
</evidence>
<evidence type="ECO:0000256" key="3">
    <source>
        <dbReference type="ARBA" id="ARBA00022692"/>
    </source>
</evidence>
<evidence type="ECO:0000256" key="2">
    <source>
        <dbReference type="ARBA" id="ARBA00006214"/>
    </source>
</evidence>
<dbReference type="KEGG" id="spir:CWM47_30945"/>
<dbReference type="InterPro" id="IPR012932">
    <property type="entry name" value="VKOR"/>
</dbReference>
<dbReference type="InterPro" id="IPR038354">
    <property type="entry name" value="VKOR_sf"/>
</dbReference>
<accession>A0A2K8Z7K8</accession>
<evidence type="ECO:0000256" key="10">
    <source>
        <dbReference type="SAM" id="Phobius"/>
    </source>
</evidence>
<keyword evidence="7 10" id="KW-0472">Membrane</keyword>
<dbReference type="Pfam" id="PF07884">
    <property type="entry name" value="VKOR"/>
    <property type="match status" value="1"/>
</dbReference>
<dbReference type="AlphaFoldDB" id="A0A2K8Z7K8"/>
<evidence type="ECO:0000256" key="7">
    <source>
        <dbReference type="ARBA" id="ARBA00023136"/>
    </source>
</evidence>
<evidence type="ECO:0000259" key="11">
    <source>
        <dbReference type="Pfam" id="PF07884"/>
    </source>
</evidence>